<keyword evidence="1" id="KW-1133">Transmembrane helix</keyword>
<feature type="non-terminal residue" evidence="2">
    <location>
        <position position="273"/>
    </location>
</feature>
<proteinExistence type="predicted"/>
<evidence type="ECO:0008006" key="3">
    <source>
        <dbReference type="Google" id="ProtNLM"/>
    </source>
</evidence>
<comment type="caution">
    <text evidence="2">The sequence shown here is derived from an EMBL/GenBank/DDBJ whole genome shotgun (WGS) entry which is preliminary data.</text>
</comment>
<dbReference type="Pfam" id="PF00873">
    <property type="entry name" value="ACR_tran"/>
    <property type="match status" value="1"/>
</dbReference>
<dbReference type="InterPro" id="IPR001036">
    <property type="entry name" value="Acrflvin-R"/>
</dbReference>
<dbReference type="GO" id="GO:0005886">
    <property type="term" value="C:plasma membrane"/>
    <property type="evidence" value="ECO:0007669"/>
    <property type="project" value="TreeGrafter"/>
</dbReference>
<keyword evidence="1" id="KW-0472">Membrane</keyword>
<name>X0UHY4_9ZZZZ</name>
<dbReference type="AlphaFoldDB" id="X0UHY4"/>
<evidence type="ECO:0000256" key="1">
    <source>
        <dbReference type="SAM" id="Phobius"/>
    </source>
</evidence>
<dbReference type="PRINTS" id="PR00702">
    <property type="entry name" value="ACRIFLAVINRP"/>
</dbReference>
<dbReference type="EMBL" id="BARS01020260">
    <property type="protein sequence ID" value="GAG05220.1"/>
    <property type="molecule type" value="Genomic_DNA"/>
</dbReference>
<feature type="transmembrane region" description="Helical" evidence="1">
    <location>
        <begin position="35"/>
        <end position="57"/>
    </location>
</feature>
<dbReference type="SUPFAM" id="SSF82866">
    <property type="entry name" value="Multidrug efflux transporter AcrB transmembrane domain"/>
    <property type="match status" value="1"/>
</dbReference>
<feature type="transmembrane region" description="Helical" evidence="1">
    <location>
        <begin position="77"/>
        <end position="97"/>
    </location>
</feature>
<reference evidence="2" key="1">
    <citation type="journal article" date="2014" name="Front. Microbiol.">
        <title>High frequency of phylogenetically diverse reductive dehalogenase-homologous genes in deep subseafloor sedimentary metagenomes.</title>
        <authorList>
            <person name="Kawai M."/>
            <person name="Futagami T."/>
            <person name="Toyoda A."/>
            <person name="Takaki Y."/>
            <person name="Nishi S."/>
            <person name="Hori S."/>
            <person name="Arai W."/>
            <person name="Tsubouchi T."/>
            <person name="Morono Y."/>
            <person name="Uchiyama I."/>
            <person name="Ito T."/>
            <person name="Fujiyama A."/>
            <person name="Inagaki F."/>
            <person name="Takami H."/>
        </authorList>
    </citation>
    <scope>NUCLEOTIDE SEQUENCE</scope>
    <source>
        <strain evidence="2">Expedition CK06-06</strain>
    </source>
</reference>
<organism evidence="2">
    <name type="scientific">marine sediment metagenome</name>
    <dbReference type="NCBI Taxonomy" id="412755"/>
    <lineage>
        <taxon>unclassified sequences</taxon>
        <taxon>metagenomes</taxon>
        <taxon>ecological metagenomes</taxon>
    </lineage>
</organism>
<dbReference type="PANTHER" id="PTHR32063:SF33">
    <property type="entry name" value="RND SUPERFAMILY EFFLUX PUMP PERMEASE COMPONENT"/>
    <property type="match status" value="1"/>
</dbReference>
<dbReference type="Gene3D" id="3.30.70.1430">
    <property type="entry name" value="Multidrug efflux transporter AcrB pore domain"/>
    <property type="match status" value="1"/>
</dbReference>
<feature type="transmembrane region" description="Helical" evidence="1">
    <location>
        <begin position="147"/>
        <end position="165"/>
    </location>
</feature>
<feature type="transmembrane region" description="Helical" evidence="1">
    <location>
        <begin position="6"/>
        <end position="28"/>
    </location>
</feature>
<dbReference type="Gene3D" id="1.20.1640.10">
    <property type="entry name" value="Multidrug efflux transporter AcrB transmembrane domain"/>
    <property type="match status" value="2"/>
</dbReference>
<dbReference type="PANTHER" id="PTHR32063">
    <property type="match status" value="1"/>
</dbReference>
<evidence type="ECO:0000313" key="2">
    <source>
        <dbReference type="EMBL" id="GAG05220.1"/>
    </source>
</evidence>
<feature type="transmembrane region" description="Helical" evidence="1">
    <location>
        <begin position="109"/>
        <end position="127"/>
    </location>
</feature>
<feature type="non-terminal residue" evidence="2">
    <location>
        <position position="1"/>
    </location>
</feature>
<protein>
    <recommendedName>
        <fullName evidence="3">SSD domain-containing protein</fullName>
    </recommendedName>
</protein>
<gene>
    <name evidence="2" type="ORF">S01H1_32698</name>
</gene>
<feature type="transmembrane region" description="Helical" evidence="1">
    <location>
        <begin position="177"/>
        <end position="198"/>
    </location>
</feature>
<keyword evidence="1" id="KW-0812">Transmembrane</keyword>
<accession>X0UHY4</accession>
<dbReference type="GO" id="GO:0042910">
    <property type="term" value="F:xenobiotic transmembrane transporter activity"/>
    <property type="evidence" value="ECO:0007669"/>
    <property type="project" value="TreeGrafter"/>
</dbReference>
<sequence>SVRLSFWVAWGIPASFLAMFVVASMYGITINLMSLFGMILVVGILVDDGIVIAENIYSHYEQGKSPKRAAIDGTMEVLPAVVTSVTTTIVAFSPLFFVKGRMEFMYEMAYVVVLSLFFSLFEAFFVLPAHVGSNRVLKRRTTKTGYIHVRFYINKLIAFLRYKVYGKLLRIIIHWKWAVLATPVSIIMITFGLMQGGIIKTTFFPQIPFDSFNINLAFTPGTGEIKTIEYLDRFSKAVWEANDELVAEYNQDRSFVTATIAILGNAFDGQERG</sequence>